<protein>
    <submittedName>
        <fullName evidence="2">Uncharacterized protein</fullName>
    </submittedName>
</protein>
<name>A0AAD4K523_9MUSC</name>
<feature type="chain" id="PRO_5042292623" evidence="1">
    <location>
        <begin position="24"/>
        <end position="139"/>
    </location>
</feature>
<reference evidence="2" key="1">
    <citation type="journal article" date="2021" name="Mol. Ecol. Resour.">
        <title>Phylogenomic analyses of the genus Drosophila reveals genomic signals of climate adaptation.</title>
        <authorList>
            <person name="Li F."/>
            <person name="Rane R.V."/>
            <person name="Luria V."/>
            <person name="Xiong Z."/>
            <person name="Chen J."/>
            <person name="Li Z."/>
            <person name="Catullo R.A."/>
            <person name="Griffin P.C."/>
            <person name="Schiffer M."/>
            <person name="Pearce S."/>
            <person name="Lee S.F."/>
            <person name="McElroy K."/>
            <person name="Stocker A."/>
            <person name="Shirriffs J."/>
            <person name="Cockerell F."/>
            <person name="Coppin C."/>
            <person name="Sgro C.M."/>
            <person name="Karger A."/>
            <person name="Cain J.W."/>
            <person name="Weber J.A."/>
            <person name="Santpere G."/>
            <person name="Kirschner M.W."/>
            <person name="Hoffmann A.A."/>
            <person name="Oakeshott J.G."/>
            <person name="Zhang G."/>
        </authorList>
    </citation>
    <scope>NUCLEOTIDE SEQUENCE</scope>
    <source>
        <strain evidence="2">BGI-SZ-2011g</strain>
    </source>
</reference>
<evidence type="ECO:0000313" key="3">
    <source>
        <dbReference type="Proteomes" id="UP001200034"/>
    </source>
</evidence>
<sequence length="139" mass="16176">MSIKKLSLLQLLLIASLANCCWARPAFHRQQQLAAARNEVTSQEGDQQLPNELLEQLAALRSPVVGQQHYKKRRPNNYWKQLQLQPQRLQWSQLRRRYHDVPHDGVIPPGGGNYYSNDVLPLSTYEIYEPEPIYSTAYY</sequence>
<organism evidence="2 3">
    <name type="scientific">Drosophila rubida</name>
    <dbReference type="NCBI Taxonomy" id="30044"/>
    <lineage>
        <taxon>Eukaryota</taxon>
        <taxon>Metazoa</taxon>
        <taxon>Ecdysozoa</taxon>
        <taxon>Arthropoda</taxon>
        <taxon>Hexapoda</taxon>
        <taxon>Insecta</taxon>
        <taxon>Pterygota</taxon>
        <taxon>Neoptera</taxon>
        <taxon>Endopterygota</taxon>
        <taxon>Diptera</taxon>
        <taxon>Brachycera</taxon>
        <taxon>Muscomorpha</taxon>
        <taxon>Ephydroidea</taxon>
        <taxon>Drosophilidae</taxon>
        <taxon>Drosophila</taxon>
    </lineage>
</organism>
<gene>
    <name evidence="2" type="ORF">KR093_006417</name>
</gene>
<keyword evidence="3" id="KW-1185">Reference proteome</keyword>
<keyword evidence="1" id="KW-0732">Signal</keyword>
<proteinExistence type="predicted"/>
<dbReference type="Proteomes" id="UP001200034">
    <property type="component" value="Unassembled WGS sequence"/>
</dbReference>
<comment type="caution">
    <text evidence="2">The sequence shown here is derived from an EMBL/GenBank/DDBJ whole genome shotgun (WGS) entry which is preliminary data.</text>
</comment>
<evidence type="ECO:0000313" key="2">
    <source>
        <dbReference type="EMBL" id="KAH8377644.1"/>
    </source>
</evidence>
<dbReference type="AlphaFoldDB" id="A0AAD4K523"/>
<dbReference type="EMBL" id="JAJJHW010001127">
    <property type="protein sequence ID" value="KAH8377644.1"/>
    <property type="molecule type" value="Genomic_DNA"/>
</dbReference>
<accession>A0AAD4K523</accession>
<feature type="signal peptide" evidence="1">
    <location>
        <begin position="1"/>
        <end position="23"/>
    </location>
</feature>
<evidence type="ECO:0000256" key="1">
    <source>
        <dbReference type="SAM" id="SignalP"/>
    </source>
</evidence>